<protein>
    <submittedName>
        <fullName evidence="2">ASPIC/UnbV domain-containing protein</fullName>
    </submittedName>
</protein>
<feature type="domain" description="ASPIC/UnbV" evidence="1">
    <location>
        <begin position="50"/>
        <end position="120"/>
    </location>
</feature>
<organism evidence="2 3">
    <name type="scientific">Mucilaginibacter lutimaris</name>
    <dbReference type="NCBI Taxonomy" id="931629"/>
    <lineage>
        <taxon>Bacteria</taxon>
        <taxon>Pseudomonadati</taxon>
        <taxon>Bacteroidota</taxon>
        <taxon>Sphingobacteriia</taxon>
        <taxon>Sphingobacteriales</taxon>
        <taxon>Sphingobacteriaceae</taxon>
        <taxon>Mucilaginibacter</taxon>
    </lineage>
</organism>
<accession>A0ABW2ZIP2</accession>
<dbReference type="Proteomes" id="UP001597073">
    <property type="component" value="Unassembled WGS sequence"/>
</dbReference>
<proteinExistence type="predicted"/>
<evidence type="ECO:0000313" key="3">
    <source>
        <dbReference type="Proteomes" id="UP001597073"/>
    </source>
</evidence>
<dbReference type="RefSeq" id="WP_377143500.1">
    <property type="nucleotide sequence ID" value="NZ_JBHTIA010000009.1"/>
</dbReference>
<sequence>MNVAFISAILEMGGAYIGDSYTSSLYLNPGQSSNSWISIKLAGVKSNKAAIGSHIKLSITENGVKRSIYKDVNSGGSFGASPLTQEIGIGRAKIIDEMEIKWAGSGTIQTFKNVAPGQFLHLSEGGDLVAKKLDKLTLKNKKVWQFVCL</sequence>
<evidence type="ECO:0000313" key="2">
    <source>
        <dbReference type="EMBL" id="MFD0765996.1"/>
    </source>
</evidence>
<reference evidence="3" key="1">
    <citation type="journal article" date="2019" name="Int. J. Syst. Evol. Microbiol.">
        <title>The Global Catalogue of Microorganisms (GCM) 10K type strain sequencing project: providing services to taxonomists for standard genome sequencing and annotation.</title>
        <authorList>
            <consortium name="The Broad Institute Genomics Platform"/>
            <consortium name="The Broad Institute Genome Sequencing Center for Infectious Disease"/>
            <person name="Wu L."/>
            <person name="Ma J."/>
        </authorList>
    </citation>
    <scope>NUCLEOTIDE SEQUENCE [LARGE SCALE GENOMIC DNA]</scope>
    <source>
        <strain evidence="3">CCUG 60742</strain>
    </source>
</reference>
<dbReference type="Pfam" id="PF07593">
    <property type="entry name" value="UnbV_ASPIC"/>
    <property type="match status" value="1"/>
</dbReference>
<name>A0ABW2ZIP2_9SPHI</name>
<gene>
    <name evidence="2" type="ORF">ACFQZI_14125</name>
</gene>
<dbReference type="InterPro" id="IPR011519">
    <property type="entry name" value="UnbV_ASPIC"/>
</dbReference>
<dbReference type="EMBL" id="JBHTIA010000009">
    <property type="protein sequence ID" value="MFD0765996.1"/>
    <property type="molecule type" value="Genomic_DNA"/>
</dbReference>
<keyword evidence="3" id="KW-1185">Reference proteome</keyword>
<evidence type="ECO:0000259" key="1">
    <source>
        <dbReference type="Pfam" id="PF07593"/>
    </source>
</evidence>
<comment type="caution">
    <text evidence="2">The sequence shown here is derived from an EMBL/GenBank/DDBJ whole genome shotgun (WGS) entry which is preliminary data.</text>
</comment>